<organism evidence="1 2">
    <name type="scientific">Plectonema cf. radiosum LEGE 06105</name>
    <dbReference type="NCBI Taxonomy" id="945769"/>
    <lineage>
        <taxon>Bacteria</taxon>
        <taxon>Bacillati</taxon>
        <taxon>Cyanobacteriota</taxon>
        <taxon>Cyanophyceae</taxon>
        <taxon>Oscillatoriophycideae</taxon>
        <taxon>Oscillatoriales</taxon>
        <taxon>Microcoleaceae</taxon>
        <taxon>Plectonema</taxon>
    </lineage>
</organism>
<dbReference type="RefSeq" id="WP_193922637.1">
    <property type="nucleotide sequence ID" value="NZ_JADEWL010000068.1"/>
</dbReference>
<protein>
    <submittedName>
        <fullName evidence="1">Uncharacterized protein</fullName>
    </submittedName>
</protein>
<dbReference type="InterPro" id="IPR029058">
    <property type="entry name" value="AB_hydrolase_fold"/>
</dbReference>
<comment type="caution">
    <text evidence="1">The sequence shown here is derived from an EMBL/GenBank/DDBJ whole genome shotgun (WGS) entry which is preliminary data.</text>
</comment>
<dbReference type="AlphaFoldDB" id="A0A8J7F1Z9"/>
<dbReference type="Gene3D" id="3.40.50.1820">
    <property type="entry name" value="alpha/beta hydrolase"/>
    <property type="match status" value="1"/>
</dbReference>
<accession>A0A8J7F1Z9</accession>
<keyword evidence="2" id="KW-1185">Reference proteome</keyword>
<gene>
    <name evidence="1" type="ORF">IQ247_18775</name>
</gene>
<reference evidence="1" key="1">
    <citation type="submission" date="2020-10" db="EMBL/GenBank/DDBJ databases">
        <authorList>
            <person name="Castelo-Branco R."/>
            <person name="Eusebio N."/>
            <person name="Adriana R."/>
            <person name="Vieira A."/>
            <person name="Brugerolle De Fraissinette N."/>
            <person name="Rezende De Castro R."/>
            <person name="Schneider M.P."/>
            <person name="Vasconcelos V."/>
            <person name="Leao P.N."/>
        </authorList>
    </citation>
    <scope>NUCLEOTIDE SEQUENCE</scope>
    <source>
        <strain evidence="1">LEGE 06105</strain>
    </source>
</reference>
<dbReference type="Proteomes" id="UP000620559">
    <property type="component" value="Unassembled WGS sequence"/>
</dbReference>
<dbReference type="SUPFAM" id="SSF53474">
    <property type="entry name" value="alpha/beta-Hydrolases"/>
    <property type="match status" value="1"/>
</dbReference>
<sequence>MNYSFNCLAADIYPLRIALFQAKEDDTEDTFIPTDITWGWNKVTSQPVEIHIVPGNHHTMLNTPHVQVLAEKLKVCINQVEIVGVA</sequence>
<proteinExistence type="predicted"/>
<evidence type="ECO:0000313" key="1">
    <source>
        <dbReference type="EMBL" id="MBE9214686.1"/>
    </source>
</evidence>
<dbReference type="EMBL" id="JADEWL010000068">
    <property type="protein sequence ID" value="MBE9214686.1"/>
    <property type="molecule type" value="Genomic_DNA"/>
</dbReference>
<evidence type="ECO:0000313" key="2">
    <source>
        <dbReference type="Proteomes" id="UP000620559"/>
    </source>
</evidence>
<name>A0A8J7F1Z9_9CYAN</name>